<accession>A0A1G2H8K6</accession>
<dbReference type="Proteomes" id="UP000177932">
    <property type="component" value="Unassembled WGS sequence"/>
</dbReference>
<reference evidence="1 2" key="1">
    <citation type="journal article" date="2016" name="Nat. Commun.">
        <title>Thousands of microbial genomes shed light on interconnected biogeochemical processes in an aquifer system.</title>
        <authorList>
            <person name="Anantharaman K."/>
            <person name="Brown C.T."/>
            <person name="Hug L.A."/>
            <person name="Sharon I."/>
            <person name="Castelle C.J."/>
            <person name="Probst A.J."/>
            <person name="Thomas B.C."/>
            <person name="Singh A."/>
            <person name="Wilkins M.J."/>
            <person name="Karaoz U."/>
            <person name="Brodie E.L."/>
            <person name="Williams K.H."/>
            <person name="Hubbard S.S."/>
            <person name="Banfield J.F."/>
        </authorList>
    </citation>
    <scope>NUCLEOTIDE SEQUENCE [LARGE SCALE GENOMIC DNA]</scope>
</reference>
<dbReference type="EMBL" id="MHOD01000002">
    <property type="protein sequence ID" value="OGZ58640.1"/>
    <property type="molecule type" value="Genomic_DNA"/>
</dbReference>
<gene>
    <name evidence="1" type="ORF">A2827_03230</name>
</gene>
<name>A0A1G2H8K6_9BACT</name>
<sequence length="143" mass="16702">MRSIVICSSMRFRDDLARFTKKLRGFKVGIILEPDFRDLSDEMVNKEEFDRLKKQWYRERVPAFVLSHLWKKIAPADVVYIFNKDGYIGHNTLGELFFAAGKEKFICSHDEKMMVDGKVREICAEILVNKVIRDAKELSALLL</sequence>
<proteinExistence type="predicted"/>
<evidence type="ECO:0000313" key="1">
    <source>
        <dbReference type="EMBL" id="OGZ58640.1"/>
    </source>
</evidence>
<dbReference type="AlphaFoldDB" id="A0A1G2H8K6"/>
<comment type="caution">
    <text evidence="1">The sequence shown here is derived from an EMBL/GenBank/DDBJ whole genome shotgun (WGS) entry which is preliminary data.</text>
</comment>
<evidence type="ECO:0000313" key="2">
    <source>
        <dbReference type="Proteomes" id="UP000177932"/>
    </source>
</evidence>
<protein>
    <submittedName>
        <fullName evidence="1">Uncharacterized protein</fullName>
    </submittedName>
</protein>
<dbReference type="STRING" id="1802158.A2827_03230"/>
<organism evidence="1 2">
    <name type="scientific">Candidatus Spechtbacteria bacterium RIFCSPHIGHO2_01_FULL_43_30</name>
    <dbReference type="NCBI Taxonomy" id="1802158"/>
    <lineage>
        <taxon>Bacteria</taxon>
        <taxon>Candidatus Spechtiibacteriota</taxon>
    </lineage>
</organism>